<dbReference type="Proteomes" id="UP000325440">
    <property type="component" value="Unassembled WGS sequence"/>
</dbReference>
<accession>A0A5E4NT14</accession>
<dbReference type="OrthoDB" id="10023262at2759"/>
<dbReference type="Gene3D" id="3.40.30.10">
    <property type="entry name" value="Glutaredoxin"/>
    <property type="match status" value="1"/>
</dbReference>
<feature type="region of interest" description="Disordered" evidence="1">
    <location>
        <begin position="174"/>
        <end position="206"/>
    </location>
</feature>
<dbReference type="InterPro" id="IPR036249">
    <property type="entry name" value="Thioredoxin-like_sf"/>
</dbReference>
<feature type="compositionally biased region" description="Basic and acidic residues" evidence="1">
    <location>
        <begin position="192"/>
        <end position="206"/>
    </location>
</feature>
<gene>
    <name evidence="2" type="ORF">CINCED_3A019024</name>
</gene>
<reference evidence="2 3" key="1">
    <citation type="submission" date="2019-08" db="EMBL/GenBank/DDBJ databases">
        <authorList>
            <person name="Alioto T."/>
            <person name="Alioto T."/>
            <person name="Gomez Garrido J."/>
        </authorList>
    </citation>
    <scope>NUCLEOTIDE SEQUENCE [LARGE SCALE GENOMIC DNA]</scope>
</reference>
<proteinExistence type="predicted"/>
<organism evidence="2 3">
    <name type="scientific">Cinara cedri</name>
    <dbReference type="NCBI Taxonomy" id="506608"/>
    <lineage>
        <taxon>Eukaryota</taxon>
        <taxon>Metazoa</taxon>
        <taxon>Ecdysozoa</taxon>
        <taxon>Arthropoda</taxon>
        <taxon>Hexapoda</taxon>
        <taxon>Insecta</taxon>
        <taxon>Pterygota</taxon>
        <taxon>Neoptera</taxon>
        <taxon>Paraneoptera</taxon>
        <taxon>Hemiptera</taxon>
        <taxon>Sternorrhyncha</taxon>
        <taxon>Aphidomorpha</taxon>
        <taxon>Aphidoidea</taxon>
        <taxon>Aphididae</taxon>
        <taxon>Lachninae</taxon>
        <taxon>Cinara</taxon>
    </lineage>
</organism>
<evidence type="ECO:0000313" key="3">
    <source>
        <dbReference type="Proteomes" id="UP000325440"/>
    </source>
</evidence>
<dbReference type="EMBL" id="CABPRJ010002533">
    <property type="protein sequence ID" value="VVC46460.1"/>
    <property type="molecule type" value="Genomic_DNA"/>
</dbReference>
<name>A0A5E4NT14_9HEMI</name>
<evidence type="ECO:0000313" key="2">
    <source>
        <dbReference type="EMBL" id="VVC46460.1"/>
    </source>
</evidence>
<sequence length="260" mass="29930">MSFFLIIGNADDFEVGLQTEKYHSSSHNKKTDQKHNGIKHKAIVSKPAPFWKATAVVNGYLTELNLNDFKGSYLVLFFYPGDLFKQYSKMSELRSVINPTTHFQSKWMDFVRFRSWLAPVHWDTTKAWCNFCDRMFRADINVLRLHCVSKSHIRKMFTHGNPDDDNARPLKVKKRNKSMNDSATFSPIESNTTEKRNTSEMETQSEHGKYIVVLPNENDGPHTSSSDTQFIQEEVNVIDKSCPLVSSVNEHFAQINEGKT</sequence>
<protein>
    <submittedName>
        <fullName evidence="2">Thioredoxin-like fold</fullName>
    </submittedName>
</protein>
<feature type="compositionally biased region" description="Polar residues" evidence="1">
    <location>
        <begin position="179"/>
        <end position="191"/>
    </location>
</feature>
<dbReference type="SUPFAM" id="SSF52833">
    <property type="entry name" value="Thioredoxin-like"/>
    <property type="match status" value="1"/>
</dbReference>
<dbReference type="AlphaFoldDB" id="A0A5E4NT14"/>
<keyword evidence="3" id="KW-1185">Reference proteome</keyword>
<evidence type="ECO:0000256" key="1">
    <source>
        <dbReference type="SAM" id="MobiDB-lite"/>
    </source>
</evidence>